<sequence length="117" mass="12947">MADHGFIGGCLHAHERRSVLCKAGSFGPLLDRFEDRMSATSSNARKGRDPSILRPPPRPMVEPLGVRRPSDRREDAGAHPISVVQRMEEVACGAMKRRAWWPCWWGAAAEGLAARIC</sequence>
<dbReference type="EMBL" id="JAHUZN010000012">
    <property type="protein sequence ID" value="KAG8476283.1"/>
    <property type="molecule type" value="Genomic_DNA"/>
</dbReference>
<accession>A0A8J5XWQ2</accession>
<name>A0A8J5XWQ2_9ROSI</name>
<evidence type="ECO:0000256" key="1">
    <source>
        <dbReference type="SAM" id="MobiDB-lite"/>
    </source>
</evidence>
<dbReference type="Proteomes" id="UP000701853">
    <property type="component" value="Chromosome 12"/>
</dbReference>
<keyword evidence="3" id="KW-1185">Reference proteome</keyword>
<gene>
    <name evidence="2" type="ORF">CXB51_033019</name>
</gene>
<feature type="region of interest" description="Disordered" evidence="1">
    <location>
        <begin position="37"/>
        <end position="80"/>
    </location>
</feature>
<protein>
    <submittedName>
        <fullName evidence="2">Uncharacterized protein</fullName>
    </submittedName>
</protein>
<evidence type="ECO:0000313" key="2">
    <source>
        <dbReference type="EMBL" id="KAG8476283.1"/>
    </source>
</evidence>
<feature type="compositionally biased region" description="Basic and acidic residues" evidence="1">
    <location>
        <begin position="68"/>
        <end position="77"/>
    </location>
</feature>
<evidence type="ECO:0000313" key="3">
    <source>
        <dbReference type="Proteomes" id="UP000701853"/>
    </source>
</evidence>
<proteinExistence type="predicted"/>
<organism evidence="2 3">
    <name type="scientific">Gossypium anomalum</name>
    <dbReference type="NCBI Taxonomy" id="47600"/>
    <lineage>
        <taxon>Eukaryota</taxon>
        <taxon>Viridiplantae</taxon>
        <taxon>Streptophyta</taxon>
        <taxon>Embryophyta</taxon>
        <taxon>Tracheophyta</taxon>
        <taxon>Spermatophyta</taxon>
        <taxon>Magnoliopsida</taxon>
        <taxon>eudicotyledons</taxon>
        <taxon>Gunneridae</taxon>
        <taxon>Pentapetalae</taxon>
        <taxon>rosids</taxon>
        <taxon>malvids</taxon>
        <taxon>Malvales</taxon>
        <taxon>Malvaceae</taxon>
        <taxon>Malvoideae</taxon>
        <taxon>Gossypium</taxon>
    </lineage>
</organism>
<reference evidence="2 3" key="1">
    <citation type="journal article" date="2021" name="bioRxiv">
        <title>The Gossypium anomalum genome as a resource for cotton improvement and evolutionary analysis of hybrid incompatibility.</title>
        <authorList>
            <person name="Grover C.E."/>
            <person name="Yuan D."/>
            <person name="Arick M.A."/>
            <person name="Miller E.R."/>
            <person name="Hu G."/>
            <person name="Peterson D.G."/>
            <person name="Wendel J.F."/>
            <person name="Udall J.A."/>
        </authorList>
    </citation>
    <scope>NUCLEOTIDE SEQUENCE [LARGE SCALE GENOMIC DNA]</scope>
    <source>
        <strain evidence="2">JFW-Udall</strain>
        <tissue evidence="2">Leaf</tissue>
    </source>
</reference>
<dbReference type="AlphaFoldDB" id="A0A8J5XWQ2"/>
<comment type="caution">
    <text evidence="2">The sequence shown here is derived from an EMBL/GenBank/DDBJ whole genome shotgun (WGS) entry which is preliminary data.</text>
</comment>